<name>A0A9P7KFS1_9AGAR</name>
<dbReference type="Proteomes" id="UP000775547">
    <property type="component" value="Unassembled WGS sequence"/>
</dbReference>
<dbReference type="EMBL" id="JABCKV010000026">
    <property type="protein sequence ID" value="KAG5646141.1"/>
    <property type="molecule type" value="Genomic_DNA"/>
</dbReference>
<dbReference type="OrthoDB" id="2788229at2759"/>
<organism evidence="1 2">
    <name type="scientific">Asterophora parasitica</name>
    <dbReference type="NCBI Taxonomy" id="117018"/>
    <lineage>
        <taxon>Eukaryota</taxon>
        <taxon>Fungi</taxon>
        <taxon>Dikarya</taxon>
        <taxon>Basidiomycota</taxon>
        <taxon>Agaricomycotina</taxon>
        <taxon>Agaricomycetes</taxon>
        <taxon>Agaricomycetidae</taxon>
        <taxon>Agaricales</taxon>
        <taxon>Tricholomatineae</taxon>
        <taxon>Lyophyllaceae</taxon>
        <taxon>Asterophora</taxon>
    </lineage>
</organism>
<dbReference type="AlphaFoldDB" id="A0A9P7KFS1"/>
<accession>A0A9P7KFS1</accession>
<evidence type="ECO:0000313" key="1">
    <source>
        <dbReference type="EMBL" id="KAG5646141.1"/>
    </source>
</evidence>
<evidence type="ECO:0000313" key="2">
    <source>
        <dbReference type="Proteomes" id="UP000775547"/>
    </source>
</evidence>
<reference evidence="1" key="2">
    <citation type="submission" date="2021-10" db="EMBL/GenBank/DDBJ databases">
        <title>Phylogenomics reveals ancestral predisposition of the termite-cultivated fungus Termitomyces towards a domesticated lifestyle.</title>
        <authorList>
            <person name="Auxier B."/>
            <person name="Grum-Grzhimaylo A."/>
            <person name="Cardenas M.E."/>
            <person name="Lodge J.D."/>
            <person name="Laessoe T."/>
            <person name="Pedersen O."/>
            <person name="Smith M.E."/>
            <person name="Kuyper T.W."/>
            <person name="Franco-Molano E.A."/>
            <person name="Baroni T.J."/>
            <person name="Aanen D.K."/>
        </authorList>
    </citation>
    <scope>NUCLEOTIDE SEQUENCE</scope>
    <source>
        <strain evidence="1">AP01</strain>
        <tissue evidence="1">Mycelium</tissue>
    </source>
</reference>
<protein>
    <submittedName>
        <fullName evidence="1">Uncharacterized protein</fullName>
    </submittedName>
</protein>
<keyword evidence="2" id="KW-1185">Reference proteome</keyword>
<proteinExistence type="predicted"/>
<sequence length="407" mass="45276">MPTRYTQMPKLPGEVVDSVIDCFSSDMKALGICSLVCSEWLHRSRFHLFSTVHLSSWRIRTFSELIRSPACTIAPYVSQIEISGSSRASKGPQCDSVTTVCDALSLIASHQPSFSLRVTSIQLRNFDWTTFDFPDQTTIARNLTRLTSTTRLELHRVVFQDMRSLIRLLDSIPSILHASATNIMFTTYMDHLVSPALPKSLTSLELGPGDEVPAFLRSLAACSGSDAVPGIRSLTLYGLRDEDIGYLSPALRTLRHSLQHLRVVFWEGRTCTAQRACAQVQAEEDLTRGIVLSSLSCLRTVSLEIEDQSRLIDTHTCSPRMAASLPAVLSILASEELEDMEISFRSAAVNVDWSRAADALLSQRPHFGNFNNVRVKLPLFHEDGRLGVKELEEEVRGSMAPLHESRV</sequence>
<comment type="caution">
    <text evidence="1">The sequence shown here is derived from an EMBL/GenBank/DDBJ whole genome shotgun (WGS) entry which is preliminary data.</text>
</comment>
<reference evidence="1" key="1">
    <citation type="submission" date="2020-07" db="EMBL/GenBank/DDBJ databases">
        <authorList>
            <person name="Nieuwenhuis M."/>
            <person name="Van De Peppel L.J.J."/>
        </authorList>
    </citation>
    <scope>NUCLEOTIDE SEQUENCE</scope>
    <source>
        <strain evidence="1">AP01</strain>
        <tissue evidence="1">Mycelium</tissue>
    </source>
</reference>
<gene>
    <name evidence="1" type="ORF">DXG03_004380</name>
</gene>